<proteinExistence type="predicted"/>
<dbReference type="AlphaFoldDB" id="A0A081K7G4"/>
<protein>
    <submittedName>
        <fullName evidence="1">Uncharacterized protein</fullName>
    </submittedName>
</protein>
<evidence type="ECO:0000313" key="1">
    <source>
        <dbReference type="EMBL" id="KEI70090.1"/>
    </source>
</evidence>
<evidence type="ECO:0000313" key="2">
    <source>
        <dbReference type="Proteomes" id="UP000027997"/>
    </source>
</evidence>
<dbReference type="EMBL" id="JOJP01000001">
    <property type="protein sequence ID" value="KEI70090.1"/>
    <property type="molecule type" value="Genomic_DNA"/>
</dbReference>
<name>A0A081K7G4_9GAMM</name>
<sequence>MLFNIYWHRTYHFPVLHINGEKDGGKGAMNGHLFIIALGVTVLSTAQANDHVRMIDSMGQISEVHSSVKDHTSAIELSNQSLNPADNAKGLRIDYQPFDSNFSMSAGSFHNSSKDSQTARYNNKTYLGVGWKKMVDQARLDVRVDVGAVYENNEGHNLATPSVNSLKSISRNNFDETETARWQPVISFGVSYRF</sequence>
<keyword evidence="2" id="KW-1185">Reference proteome</keyword>
<dbReference type="Proteomes" id="UP000027997">
    <property type="component" value="Unassembled WGS sequence"/>
</dbReference>
<reference evidence="1 2" key="1">
    <citation type="submission" date="2014-06" db="EMBL/GenBank/DDBJ databases">
        <title>Whole Genome Sequences of Three Symbiotic Endozoicomonas Bacteria.</title>
        <authorList>
            <person name="Neave M.J."/>
            <person name="Apprill A."/>
            <person name="Voolstra C.R."/>
        </authorList>
    </citation>
    <scope>NUCLEOTIDE SEQUENCE [LARGE SCALE GENOMIC DNA]</scope>
    <source>
        <strain evidence="1 2">DSM 22380</strain>
    </source>
</reference>
<organism evidence="1 2">
    <name type="scientific">Endozoicomonas elysicola</name>
    <dbReference type="NCBI Taxonomy" id="305900"/>
    <lineage>
        <taxon>Bacteria</taxon>
        <taxon>Pseudomonadati</taxon>
        <taxon>Pseudomonadota</taxon>
        <taxon>Gammaproteobacteria</taxon>
        <taxon>Oceanospirillales</taxon>
        <taxon>Endozoicomonadaceae</taxon>
        <taxon>Endozoicomonas</taxon>
    </lineage>
</organism>
<comment type="caution">
    <text evidence="1">The sequence shown here is derived from an EMBL/GenBank/DDBJ whole genome shotgun (WGS) entry which is preliminary data.</text>
</comment>
<gene>
    <name evidence="1" type="ORF">GV64_04415</name>
</gene>
<accession>A0A081K7G4</accession>
<dbReference type="Gene3D" id="2.40.160.170">
    <property type="match status" value="1"/>
</dbReference>